<evidence type="ECO:0000256" key="7">
    <source>
        <dbReference type="ARBA" id="ARBA00023125"/>
    </source>
</evidence>
<evidence type="ECO:0000256" key="6">
    <source>
        <dbReference type="ARBA" id="ARBA00022932"/>
    </source>
</evidence>
<keyword evidence="4" id="KW-0548">Nucleotidyltransferase</keyword>
<evidence type="ECO:0000313" key="13">
    <source>
        <dbReference type="Proteomes" id="UP000008281"/>
    </source>
</evidence>
<dbReference type="Proteomes" id="UP000008281">
    <property type="component" value="Unassembled WGS sequence"/>
</dbReference>
<dbReference type="GO" id="GO:0003677">
    <property type="term" value="F:DNA binding"/>
    <property type="evidence" value="ECO:0007669"/>
    <property type="project" value="UniProtKB-KW"/>
</dbReference>
<feature type="region of interest" description="Disordered" evidence="10">
    <location>
        <begin position="208"/>
        <end position="247"/>
    </location>
</feature>
<dbReference type="HOGENOM" id="CLU_001474_1_2_1"/>
<dbReference type="SUPFAM" id="SSF53098">
    <property type="entry name" value="Ribonuclease H-like"/>
    <property type="match status" value="1"/>
</dbReference>
<dbReference type="GO" id="GO:0000166">
    <property type="term" value="F:nucleotide binding"/>
    <property type="evidence" value="ECO:0007669"/>
    <property type="project" value="InterPro"/>
</dbReference>
<dbReference type="InterPro" id="IPR036397">
    <property type="entry name" value="RNaseH_sf"/>
</dbReference>
<evidence type="ECO:0000256" key="4">
    <source>
        <dbReference type="ARBA" id="ARBA00022695"/>
    </source>
</evidence>
<keyword evidence="5" id="KW-0235">DNA replication</keyword>
<dbReference type="InParanoid" id="E3NJT4"/>
<evidence type="ECO:0000256" key="10">
    <source>
        <dbReference type="SAM" id="MobiDB-lite"/>
    </source>
</evidence>
<dbReference type="Gene3D" id="1.10.287.690">
    <property type="entry name" value="Helix hairpin bin"/>
    <property type="match status" value="1"/>
</dbReference>
<evidence type="ECO:0000256" key="8">
    <source>
        <dbReference type="ARBA" id="ARBA00049244"/>
    </source>
</evidence>
<dbReference type="SUPFAM" id="SSF56672">
    <property type="entry name" value="DNA/RNA polymerases"/>
    <property type="match status" value="1"/>
</dbReference>
<protein>
    <recommendedName>
        <fullName evidence="2">DNA-directed DNA polymerase</fullName>
        <ecNumber evidence="2">2.7.7.7</ecNumber>
    </recommendedName>
</protein>
<keyword evidence="7" id="KW-0238">DNA-binding</keyword>
<dbReference type="Pfam" id="PF03175">
    <property type="entry name" value="DNA_pol_B_2"/>
    <property type="match status" value="3"/>
</dbReference>
<dbReference type="EC" id="2.7.7.7" evidence="2"/>
<dbReference type="PANTHER" id="PTHR33568">
    <property type="entry name" value="DNA POLYMERASE"/>
    <property type="match status" value="1"/>
</dbReference>
<feature type="compositionally biased region" description="Acidic residues" evidence="10">
    <location>
        <begin position="234"/>
        <end position="247"/>
    </location>
</feature>
<evidence type="ECO:0000313" key="12">
    <source>
        <dbReference type="EMBL" id="EFP01147.1"/>
    </source>
</evidence>
<name>E3NJT4_CAERE</name>
<evidence type="ECO:0000256" key="9">
    <source>
        <dbReference type="SAM" id="Coils"/>
    </source>
</evidence>
<keyword evidence="9" id="KW-0175">Coiled coil</keyword>
<evidence type="ECO:0000259" key="11">
    <source>
        <dbReference type="Pfam" id="PF03175"/>
    </source>
</evidence>
<dbReference type="InterPro" id="IPR012337">
    <property type="entry name" value="RNaseH-like_sf"/>
</dbReference>
<dbReference type="Gene3D" id="3.90.1600.10">
    <property type="entry name" value="Palm domain of DNA polymerase"/>
    <property type="match status" value="2"/>
</dbReference>
<dbReference type="Gene3D" id="3.30.420.10">
    <property type="entry name" value="Ribonuclease H-like superfamily/Ribonuclease H"/>
    <property type="match status" value="1"/>
</dbReference>
<feature type="domain" description="DNA-directed DNA polymerase family B mitochondria/virus" evidence="11">
    <location>
        <begin position="1158"/>
        <end position="1253"/>
    </location>
</feature>
<organism evidence="13">
    <name type="scientific">Caenorhabditis remanei</name>
    <name type="common">Caenorhabditis vulgaris</name>
    <dbReference type="NCBI Taxonomy" id="31234"/>
    <lineage>
        <taxon>Eukaryota</taxon>
        <taxon>Metazoa</taxon>
        <taxon>Ecdysozoa</taxon>
        <taxon>Nematoda</taxon>
        <taxon>Chromadorea</taxon>
        <taxon>Rhabditida</taxon>
        <taxon>Rhabditina</taxon>
        <taxon>Rhabditomorpha</taxon>
        <taxon>Rhabditoidea</taxon>
        <taxon>Rhabditidae</taxon>
        <taxon>Peloderinae</taxon>
        <taxon>Caenorhabditis</taxon>
    </lineage>
</organism>
<dbReference type="InterPro" id="IPR043502">
    <property type="entry name" value="DNA/RNA_pol_sf"/>
</dbReference>
<comment type="catalytic activity">
    <reaction evidence="8">
        <text>DNA(n) + a 2'-deoxyribonucleoside 5'-triphosphate = DNA(n+1) + diphosphate</text>
        <dbReference type="Rhea" id="RHEA:22508"/>
        <dbReference type="Rhea" id="RHEA-COMP:17339"/>
        <dbReference type="Rhea" id="RHEA-COMP:17340"/>
        <dbReference type="ChEBI" id="CHEBI:33019"/>
        <dbReference type="ChEBI" id="CHEBI:61560"/>
        <dbReference type="ChEBI" id="CHEBI:173112"/>
        <dbReference type="EC" id="2.7.7.7"/>
    </reaction>
</comment>
<keyword evidence="13" id="KW-1185">Reference proteome</keyword>
<evidence type="ECO:0000256" key="1">
    <source>
        <dbReference type="ARBA" id="ARBA00005755"/>
    </source>
</evidence>
<dbReference type="eggNOG" id="ENOG502QQ9V">
    <property type="taxonomic scope" value="Eukaryota"/>
</dbReference>
<accession>E3NJT4</accession>
<dbReference type="EMBL" id="DS268758">
    <property type="protein sequence ID" value="EFP01147.1"/>
    <property type="molecule type" value="Genomic_DNA"/>
</dbReference>
<evidence type="ECO:0000256" key="3">
    <source>
        <dbReference type="ARBA" id="ARBA00022679"/>
    </source>
</evidence>
<dbReference type="InterPro" id="IPR023211">
    <property type="entry name" value="DNA_pol_palm_dom_sf"/>
</dbReference>
<dbReference type="OrthoDB" id="8196304at2759"/>
<comment type="similarity">
    <text evidence="1">Belongs to the DNA polymerase type-B family.</text>
</comment>
<dbReference type="GO" id="GO:0006260">
    <property type="term" value="P:DNA replication"/>
    <property type="evidence" value="ECO:0007669"/>
    <property type="project" value="UniProtKB-KW"/>
</dbReference>
<keyword evidence="3" id="KW-0808">Transferase</keyword>
<feature type="domain" description="DNA-directed DNA polymerase family B mitochondria/virus" evidence="11">
    <location>
        <begin position="930"/>
        <end position="1081"/>
    </location>
</feature>
<proteinExistence type="inferred from homology"/>
<gene>
    <name evidence="12" type="ORF">CRE_22704</name>
</gene>
<dbReference type="OMA" id="CANDQPF"/>
<dbReference type="GO" id="GO:0042575">
    <property type="term" value="C:DNA polymerase complex"/>
    <property type="evidence" value="ECO:0007669"/>
    <property type="project" value="UniProtKB-ARBA"/>
</dbReference>
<reference evidence="12" key="1">
    <citation type="submission" date="2007-07" db="EMBL/GenBank/DDBJ databases">
        <title>PCAP assembly of the Caenorhabditis remanei genome.</title>
        <authorList>
            <consortium name="The Caenorhabditis remanei Sequencing Consortium"/>
            <person name="Wilson R.K."/>
        </authorList>
    </citation>
    <scope>NUCLEOTIDE SEQUENCE [LARGE SCALE GENOMIC DNA]</scope>
    <source>
        <strain evidence="12">PB4641</strain>
    </source>
</reference>
<dbReference type="InterPro" id="IPR004868">
    <property type="entry name" value="DNA-dir_DNA_pol_B_mt/vir"/>
</dbReference>
<sequence length="1409" mass="161065">MDQVELEIKELVNELVGKVEEMDRERIELEIKEVVNELVGKVVEMENNEAENEMQVGGSSLKVLSRAVTEGKRRFQGAVTRVKLDIEIPRLYTVDPNGPQLFGEDIIKIIKNNVPSGISHSNCRVGIMLESDEISEVIGLSFKPLNKLSSEDLVQSMEEMSQSNKSVLELDTPKLALRITYLNPPSGSGGKRKFDIASLLDLTAFGKRSKRDKERGEEQVASDLFDAAAKDTDGSEEDEETEAEELEDEVIRPQRSNIMKNDVVEDCLVHALYQAEMHFEWQKLDRCRNKYLNSTRKSHSRPNKFPEVYKAVRKMKKEANVIKSTDFDMLDVKQFQETIYAGKYQIIVFTQNSFTPYYAGPYVGKDKQLVLYLADGHYSGVRSLCALLKTKYYCGLCQTRYRDAASHYKCRLRHRLCGATDCHSSKDDVETTCTKCRVVFPSENCYQNHLRRGPRNGKSRCDFTKFCGKCETAYYYNKNNRGHVCGEKYCHRCQIPKDQDHKCTMTPCGKNEKKLTRKRVYFDIECRANPDNGEQHPVLFVALRCCPKCSHNIPKNLQDARNALCKKCAPNGRVKVIECVTPDNRNVNVGASLTKWLFGNHHRGYVAVAHNSSGYDGQFILENMISSNKAAPEVCLDGTKIIYMKYNNVRLIDSLKYLTMSLANVAKTFQIKSEKGDFPVKFIKPENYDYSGAIPDNDYYAIENKPAPVREKLVEFLDAERNAGKQFNFIDEIHKYCYNDVFILSSAMTEFEKEFEAMTNVCLLEESTTAASAAAKVFRRNHLHKDREIVLDAKPSVSISNSVLSQKYLAWIGESEGVQMNMSTTYGEEKIDGYRVDGYIPKCEKYPDGQVIEFFGCYWHGHTCTYSEESIIGERSAREIWKEDRKRLRTLRNTVPVKVVYECEVKKELRNNKEMAEFFENYEAVDLLECEKALVGGRTEVFKLHLRCEGKKGYYLDVVSLYPTVMKHESYPIGEPVNVSRSSMKVPMTTPEDLQFKGFLSCKIVAPNDLKTPLIPGKASGRLMFFLCKKCAKAGCQSKCEHTESERAFSGTYTTVELKKALELGYKIVQVYHGVEYKNWVENNADGEGGLFTSYINSMMAEKIVSCIQTFKNPFLFNFQYSSGWPSNVNTDEEKAEYCQGYWEKEHIRLDDWTRFVKNAGKRAVAKLLLNSLWGKFAQRVDREHTEIVIDPSKFWKLVNDTSIALLDVRPVNDVVVIKYRKKAETLSSLKTSAVHLAALTTSYARLRLYRLMEMAGPDNLVYSDTDSLIYTVPDGCDDPLASEIGPYLGQLTNELDGELEEFVSLGPKTYCYKDRLSSGEVKVVRKMKGVTINSEVDKRVTFGKMKNMITEVLEDVADRTTMNLPQFVINRDRDHHVFSRTINKRFRFTFNKRRILMDGSTLPFGYFE</sequence>
<evidence type="ECO:0000256" key="5">
    <source>
        <dbReference type="ARBA" id="ARBA00022705"/>
    </source>
</evidence>
<dbReference type="GO" id="GO:0003887">
    <property type="term" value="F:DNA-directed DNA polymerase activity"/>
    <property type="evidence" value="ECO:0007669"/>
    <property type="project" value="UniProtKB-KW"/>
</dbReference>
<feature type="coiled-coil region" evidence="9">
    <location>
        <begin position="1"/>
        <end position="32"/>
    </location>
</feature>
<dbReference type="PANTHER" id="PTHR33568:SF3">
    <property type="entry name" value="DNA-DIRECTED DNA POLYMERASE"/>
    <property type="match status" value="1"/>
</dbReference>
<evidence type="ECO:0000256" key="2">
    <source>
        <dbReference type="ARBA" id="ARBA00012417"/>
    </source>
</evidence>
<feature type="domain" description="DNA-directed DNA polymerase family B mitochondria/virus" evidence="11">
    <location>
        <begin position="604"/>
        <end position="789"/>
    </location>
</feature>
<keyword evidence="6" id="KW-0239">DNA-directed DNA polymerase</keyword>